<feature type="domain" description="25S rRNA (uridine-N(3))-methyltransferase BMT5-like" evidence="1">
    <location>
        <begin position="3"/>
        <end position="172"/>
    </location>
</feature>
<dbReference type="EMBL" id="BRXX01000395">
    <property type="protein sequence ID" value="GMI09205.1"/>
    <property type="molecule type" value="Genomic_DNA"/>
</dbReference>
<keyword evidence="3" id="KW-1185">Reference proteome</keyword>
<sequence length="304" mass="33528">MNLIVGDGDLSFSLNFARGMQMRLICTVFEDDEASLVAVYPTAAENLQSLRELHPRVDVIFGVDATKIPLGLNAEIVFDRVIFNFPQTVPSERKHRKVQYQRELLENFFRACSSPAVLTEMGIVKVALLAGQGGMDIEGSYKRPRDADSWKIVENAARAGFIVVDAPLFSACHNPVGFRGTEESFKLEGSRYYECRRAGGVGMPQLEPPRFAFVLSFWADDGWLSSEGKFLESVAALGEEEKIDIGLTLAEGDYIDPATGKRARKYKIDMCAGSRTALSRAKAVGLLERVKDHAVAIEGGERRG</sequence>
<dbReference type="GO" id="GO:0070475">
    <property type="term" value="P:rRNA base methylation"/>
    <property type="evidence" value="ECO:0007669"/>
    <property type="project" value="InterPro"/>
</dbReference>
<accession>A0A9W7FBP2</accession>
<evidence type="ECO:0000313" key="3">
    <source>
        <dbReference type="Proteomes" id="UP001165160"/>
    </source>
</evidence>
<gene>
    <name evidence="2" type="ORF">TrVE_jg1218</name>
</gene>
<dbReference type="PANTHER" id="PTHR11538">
    <property type="entry name" value="PHENYLALANYL-TRNA SYNTHETASE"/>
    <property type="match status" value="1"/>
</dbReference>
<dbReference type="Proteomes" id="UP001165160">
    <property type="component" value="Unassembled WGS sequence"/>
</dbReference>
<dbReference type="PANTHER" id="PTHR11538:SF26">
    <property type="entry name" value="FERREDOXIN-FOLD ANTICODON-BINDING DOMAIN-CONTAINING PROTEIN 1"/>
    <property type="match status" value="1"/>
</dbReference>
<proteinExistence type="predicted"/>
<dbReference type="InterPro" id="IPR019446">
    <property type="entry name" value="BMT5-like"/>
</dbReference>
<evidence type="ECO:0000313" key="2">
    <source>
        <dbReference type="EMBL" id="GMI09205.1"/>
    </source>
</evidence>
<comment type="caution">
    <text evidence="2">The sequence shown here is derived from an EMBL/GenBank/DDBJ whole genome shotgun (WGS) entry which is preliminary data.</text>
</comment>
<reference evidence="3" key="1">
    <citation type="journal article" date="2023" name="Commun. Biol.">
        <title>Genome analysis of Parmales, the sister group of diatoms, reveals the evolutionary specialization of diatoms from phago-mixotrophs to photoautotrophs.</title>
        <authorList>
            <person name="Ban H."/>
            <person name="Sato S."/>
            <person name="Yoshikawa S."/>
            <person name="Yamada K."/>
            <person name="Nakamura Y."/>
            <person name="Ichinomiya M."/>
            <person name="Sato N."/>
            <person name="Blanc-Mathieu R."/>
            <person name="Endo H."/>
            <person name="Kuwata A."/>
            <person name="Ogata H."/>
        </authorList>
    </citation>
    <scope>NUCLEOTIDE SEQUENCE [LARGE SCALE GENOMIC DNA]</scope>
    <source>
        <strain evidence="3">NIES 3699</strain>
    </source>
</reference>
<evidence type="ECO:0000259" key="1">
    <source>
        <dbReference type="Pfam" id="PF10354"/>
    </source>
</evidence>
<dbReference type="GO" id="GO:0005737">
    <property type="term" value="C:cytoplasm"/>
    <property type="evidence" value="ECO:0007669"/>
    <property type="project" value="TreeGrafter"/>
</dbReference>
<organism evidence="2 3">
    <name type="scientific">Triparma verrucosa</name>
    <dbReference type="NCBI Taxonomy" id="1606542"/>
    <lineage>
        <taxon>Eukaryota</taxon>
        <taxon>Sar</taxon>
        <taxon>Stramenopiles</taxon>
        <taxon>Ochrophyta</taxon>
        <taxon>Bolidophyceae</taxon>
        <taxon>Parmales</taxon>
        <taxon>Triparmaceae</taxon>
        <taxon>Triparma</taxon>
    </lineage>
</organism>
<dbReference type="GO" id="GO:0070042">
    <property type="term" value="F:rRNA (uridine-N3-)-methyltransferase activity"/>
    <property type="evidence" value="ECO:0007669"/>
    <property type="project" value="InterPro"/>
</dbReference>
<protein>
    <recommendedName>
        <fullName evidence="1">25S rRNA (uridine-N(3))-methyltransferase BMT5-like domain-containing protein</fullName>
    </recommendedName>
</protein>
<name>A0A9W7FBP2_9STRA</name>
<dbReference type="AlphaFoldDB" id="A0A9W7FBP2"/>
<dbReference type="Pfam" id="PF10354">
    <property type="entry name" value="BMT5-like"/>
    <property type="match status" value="1"/>
</dbReference>